<feature type="transmembrane region" description="Helical" evidence="6">
    <location>
        <begin position="106"/>
        <end position="122"/>
    </location>
</feature>
<gene>
    <name evidence="8" type="ORF">EUBSIR_00635</name>
</gene>
<dbReference type="InterPro" id="IPR000620">
    <property type="entry name" value="EamA_dom"/>
</dbReference>
<feature type="transmembrane region" description="Helical" evidence="6">
    <location>
        <begin position="216"/>
        <end position="239"/>
    </location>
</feature>
<sequence length="296" mass="32314">MAEILSKISPKHKGVLCIISSAFCFAFMGAFVRLAGDLPSVQKSFFRNLVAFIFAAVILIRQKGSFLPQKKSNIGALLIRSVCGTLGILCNFYAVDHLALSDAAMLNKMSPFFVIVFSALFLRERTNLVQTFGVIVAFAGSLLIIKPSLANLELVPSLLGFLGGMGAGAAYTAVRWLGIRGEKGPYIVFFFSGFSCLVTLPFLLFDFHVMTWQQWLVLLGAGLAAAGGQFSITAAYKFAPAKEISVYDYSQIIFSALLGFILFSQLPDIWSFIGYVVICGVGVAMFLYNNRRDKNP</sequence>
<feature type="domain" description="EamA" evidence="7">
    <location>
        <begin position="13"/>
        <end position="145"/>
    </location>
</feature>
<evidence type="ECO:0000259" key="7">
    <source>
        <dbReference type="Pfam" id="PF00892"/>
    </source>
</evidence>
<evidence type="ECO:0000256" key="4">
    <source>
        <dbReference type="ARBA" id="ARBA00022989"/>
    </source>
</evidence>
<comment type="similarity">
    <text evidence="2">Belongs to the EamA transporter family.</text>
</comment>
<feature type="transmembrane region" description="Helical" evidence="6">
    <location>
        <begin position="155"/>
        <end position="174"/>
    </location>
</feature>
<evidence type="ECO:0000313" key="8">
    <source>
        <dbReference type="EMBL" id="EDS01430.1"/>
    </source>
</evidence>
<proteinExistence type="inferred from homology"/>
<comment type="caution">
    <text evidence="8">The sequence shown here is derived from an EMBL/GenBank/DDBJ whole genome shotgun (WGS) entry which is preliminary data.</text>
</comment>
<accession>B0MLE6</accession>
<keyword evidence="9" id="KW-1185">Reference proteome</keyword>
<dbReference type="Gene3D" id="1.10.3730.20">
    <property type="match status" value="1"/>
</dbReference>
<dbReference type="PANTHER" id="PTHR22911">
    <property type="entry name" value="ACYL-MALONYL CONDENSING ENZYME-RELATED"/>
    <property type="match status" value="1"/>
</dbReference>
<feature type="transmembrane region" description="Helical" evidence="6">
    <location>
        <begin position="45"/>
        <end position="62"/>
    </location>
</feature>
<evidence type="ECO:0000256" key="1">
    <source>
        <dbReference type="ARBA" id="ARBA00004141"/>
    </source>
</evidence>
<evidence type="ECO:0000313" key="9">
    <source>
        <dbReference type="Proteomes" id="UP000005326"/>
    </source>
</evidence>
<evidence type="ECO:0000256" key="2">
    <source>
        <dbReference type="ARBA" id="ARBA00007362"/>
    </source>
</evidence>
<dbReference type="SUPFAM" id="SSF103481">
    <property type="entry name" value="Multidrug resistance efflux transporter EmrE"/>
    <property type="match status" value="2"/>
</dbReference>
<feature type="transmembrane region" description="Helical" evidence="6">
    <location>
        <begin position="74"/>
        <end position="94"/>
    </location>
</feature>
<feature type="transmembrane region" description="Helical" evidence="6">
    <location>
        <begin position="186"/>
        <end position="204"/>
    </location>
</feature>
<reference evidence="8" key="1">
    <citation type="submission" date="2007-10" db="EMBL/GenBank/DDBJ databases">
        <authorList>
            <person name="Fulton L."/>
            <person name="Clifton S."/>
            <person name="Fulton B."/>
            <person name="Xu J."/>
            <person name="Minx P."/>
            <person name="Pepin K.H."/>
            <person name="Johnson M."/>
            <person name="Thiruvilangam P."/>
            <person name="Bhonagiri V."/>
            <person name="Nash W.E."/>
            <person name="Mardis E.R."/>
            <person name="Wilson R.K."/>
        </authorList>
    </citation>
    <scope>NUCLEOTIDE SEQUENCE [LARGE SCALE GENOMIC DNA]</scope>
    <source>
        <strain evidence="8">DSM 15702</strain>
    </source>
</reference>
<feature type="transmembrane region" description="Helical" evidence="6">
    <location>
        <begin position="246"/>
        <end position="263"/>
    </location>
</feature>
<keyword evidence="5 6" id="KW-0472">Membrane</keyword>
<evidence type="ECO:0000256" key="5">
    <source>
        <dbReference type="ARBA" id="ARBA00023136"/>
    </source>
</evidence>
<dbReference type="EMBL" id="ABCA03000037">
    <property type="protein sequence ID" value="EDS01430.1"/>
    <property type="molecule type" value="Genomic_DNA"/>
</dbReference>
<evidence type="ECO:0000256" key="3">
    <source>
        <dbReference type="ARBA" id="ARBA00022692"/>
    </source>
</evidence>
<comment type="subcellular location">
    <subcellularLocation>
        <location evidence="1">Membrane</location>
        <topology evidence="1">Multi-pass membrane protein</topology>
    </subcellularLocation>
</comment>
<dbReference type="InterPro" id="IPR037185">
    <property type="entry name" value="EmrE-like"/>
</dbReference>
<feature type="domain" description="EamA" evidence="7">
    <location>
        <begin position="158"/>
        <end position="285"/>
    </location>
</feature>
<dbReference type="Pfam" id="PF00892">
    <property type="entry name" value="EamA"/>
    <property type="match status" value="2"/>
</dbReference>
<evidence type="ECO:0000256" key="6">
    <source>
        <dbReference type="SAM" id="Phobius"/>
    </source>
</evidence>
<dbReference type="AlphaFoldDB" id="B0MLE6"/>
<dbReference type="Proteomes" id="UP000005326">
    <property type="component" value="Unassembled WGS sequence"/>
</dbReference>
<keyword evidence="3 6" id="KW-0812">Transmembrane</keyword>
<protein>
    <submittedName>
        <fullName evidence="8">Membrane protein</fullName>
    </submittedName>
</protein>
<dbReference type="PANTHER" id="PTHR22911:SF6">
    <property type="entry name" value="SOLUTE CARRIER FAMILY 35 MEMBER G1"/>
    <property type="match status" value="1"/>
</dbReference>
<name>B0MLE6_9FIRM</name>
<organism evidence="8 9">
    <name type="scientific">[Eubacterium] siraeum DSM 15702</name>
    <dbReference type="NCBI Taxonomy" id="428128"/>
    <lineage>
        <taxon>Bacteria</taxon>
        <taxon>Bacillati</taxon>
        <taxon>Bacillota</taxon>
        <taxon>Clostridia</taxon>
        <taxon>Eubacteriales</taxon>
        <taxon>Oscillospiraceae</taxon>
        <taxon>Oscillospiraceae incertae sedis</taxon>
    </lineage>
</organism>
<dbReference type="GO" id="GO:0016020">
    <property type="term" value="C:membrane"/>
    <property type="evidence" value="ECO:0007669"/>
    <property type="project" value="UniProtKB-SubCell"/>
</dbReference>
<feature type="transmembrane region" description="Helical" evidence="6">
    <location>
        <begin position="129"/>
        <end position="149"/>
    </location>
</feature>
<feature type="transmembrane region" description="Helical" evidence="6">
    <location>
        <begin position="269"/>
        <end position="288"/>
    </location>
</feature>
<reference evidence="8" key="2">
    <citation type="submission" date="2014-06" db="EMBL/GenBank/DDBJ databases">
        <title>Draft genome sequence of Eubacterium siraeum (DSM 15702).</title>
        <authorList>
            <person name="Sudarsanam P."/>
            <person name="Ley R."/>
            <person name="Guruge J."/>
            <person name="Turnbaugh P.J."/>
            <person name="Mahowald M."/>
            <person name="Liep D."/>
            <person name="Gordon J."/>
        </authorList>
    </citation>
    <scope>NUCLEOTIDE SEQUENCE</scope>
    <source>
        <strain evidence="8">DSM 15702</strain>
    </source>
</reference>
<keyword evidence="4 6" id="KW-1133">Transmembrane helix</keyword>